<organism evidence="2">
    <name type="scientific">Lepeophtheirus salmonis</name>
    <name type="common">Salmon louse</name>
    <name type="synonym">Caligus salmonis</name>
    <dbReference type="NCBI Taxonomy" id="72036"/>
    <lineage>
        <taxon>Eukaryota</taxon>
        <taxon>Metazoa</taxon>
        <taxon>Ecdysozoa</taxon>
        <taxon>Arthropoda</taxon>
        <taxon>Crustacea</taxon>
        <taxon>Multicrustacea</taxon>
        <taxon>Hexanauplia</taxon>
        <taxon>Copepoda</taxon>
        <taxon>Siphonostomatoida</taxon>
        <taxon>Caligidae</taxon>
        <taxon>Lepeophtheirus</taxon>
    </lineage>
</organism>
<protein>
    <submittedName>
        <fullName evidence="2">Uncharacterized protein</fullName>
    </submittedName>
</protein>
<sequence length="59" mass="6894">MGRFQALKDSRCLIFLLPILYFKSLAFVKLLCVFSSGLPFNYREIESFLFLLIMVEKSP</sequence>
<evidence type="ECO:0000256" key="1">
    <source>
        <dbReference type="SAM" id="Phobius"/>
    </source>
</evidence>
<feature type="non-terminal residue" evidence="2">
    <location>
        <position position="59"/>
    </location>
</feature>
<dbReference type="EMBL" id="HACA01031629">
    <property type="protein sequence ID" value="CDW48990.1"/>
    <property type="molecule type" value="Transcribed_RNA"/>
</dbReference>
<proteinExistence type="predicted"/>
<evidence type="ECO:0000313" key="2">
    <source>
        <dbReference type="EMBL" id="CDW48990.1"/>
    </source>
</evidence>
<reference evidence="2" key="1">
    <citation type="submission" date="2014-05" db="EMBL/GenBank/DDBJ databases">
        <authorList>
            <person name="Chronopoulou M."/>
        </authorList>
    </citation>
    <scope>NUCLEOTIDE SEQUENCE</scope>
    <source>
        <tissue evidence="2">Whole organism</tissue>
    </source>
</reference>
<keyword evidence="1" id="KW-0812">Transmembrane</keyword>
<name>A0A0K2VF37_LEPSM</name>
<accession>A0A0K2VF37</accession>
<keyword evidence="1" id="KW-0472">Membrane</keyword>
<keyword evidence="1" id="KW-1133">Transmembrane helix</keyword>
<feature type="transmembrane region" description="Helical" evidence="1">
    <location>
        <begin position="12"/>
        <end position="38"/>
    </location>
</feature>
<dbReference type="AlphaFoldDB" id="A0A0K2VF37"/>